<dbReference type="PANTHER" id="PTHR22911">
    <property type="entry name" value="ACYL-MALONYL CONDENSING ENZYME-RELATED"/>
    <property type="match status" value="1"/>
</dbReference>
<feature type="transmembrane region" description="Helical" evidence="5">
    <location>
        <begin position="220"/>
        <end position="239"/>
    </location>
</feature>
<dbReference type="OrthoDB" id="306876at2759"/>
<evidence type="ECO:0000256" key="4">
    <source>
        <dbReference type="ARBA" id="ARBA00023136"/>
    </source>
</evidence>
<feature type="transmembrane region" description="Helical" evidence="5">
    <location>
        <begin position="65"/>
        <end position="86"/>
    </location>
</feature>
<evidence type="ECO:0000259" key="6">
    <source>
        <dbReference type="Pfam" id="PF00892"/>
    </source>
</evidence>
<dbReference type="InParanoid" id="A0A077ZU57"/>
<feature type="domain" description="EamA" evidence="6">
    <location>
        <begin position="127"/>
        <end position="260"/>
    </location>
</feature>
<evidence type="ECO:0000256" key="5">
    <source>
        <dbReference type="SAM" id="Phobius"/>
    </source>
</evidence>
<proteinExistence type="predicted"/>
<dbReference type="AlphaFoldDB" id="A0A077ZU57"/>
<accession>A0A077ZU57</accession>
<dbReference type="InterPro" id="IPR037185">
    <property type="entry name" value="EmrE-like"/>
</dbReference>
<feature type="transmembrane region" description="Helical" evidence="5">
    <location>
        <begin position="124"/>
        <end position="146"/>
    </location>
</feature>
<comment type="subcellular location">
    <subcellularLocation>
        <location evidence="1">Membrane</location>
        <topology evidence="1">Multi-pass membrane protein</topology>
    </subcellularLocation>
</comment>
<keyword evidence="4 5" id="KW-0472">Membrane</keyword>
<dbReference type="PANTHER" id="PTHR22911:SF6">
    <property type="entry name" value="SOLUTE CARRIER FAMILY 35 MEMBER G1"/>
    <property type="match status" value="1"/>
</dbReference>
<feature type="transmembrane region" description="Helical" evidence="5">
    <location>
        <begin position="245"/>
        <end position="266"/>
    </location>
</feature>
<dbReference type="SUPFAM" id="SSF103481">
    <property type="entry name" value="Multidrug resistance efflux transporter EmrE"/>
    <property type="match status" value="2"/>
</dbReference>
<dbReference type="GO" id="GO:0016020">
    <property type="term" value="C:membrane"/>
    <property type="evidence" value="ECO:0007669"/>
    <property type="project" value="UniProtKB-SubCell"/>
</dbReference>
<dbReference type="InterPro" id="IPR000620">
    <property type="entry name" value="EamA_dom"/>
</dbReference>
<feature type="transmembrane region" description="Helical" evidence="5">
    <location>
        <begin position="42"/>
        <end position="59"/>
    </location>
</feature>
<evidence type="ECO:0000256" key="1">
    <source>
        <dbReference type="ARBA" id="ARBA00004141"/>
    </source>
</evidence>
<dbReference type="EMBL" id="CCKQ01002010">
    <property type="protein sequence ID" value="CDW73109.1"/>
    <property type="molecule type" value="Genomic_DNA"/>
</dbReference>
<feature type="transmembrane region" description="Helical" evidence="5">
    <location>
        <begin position="6"/>
        <end position="30"/>
    </location>
</feature>
<keyword evidence="3 5" id="KW-1133">Transmembrane helix</keyword>
<keyword evidence="2 5" id="KW-0812">Transmembrane</keyword>
<evidence type="ECO:0000313" key="7">
    <source>
        <dbReference type="EMBL" id="CDW73109.1"/>
    </source>
</evidence>
<feature type="transmembrane region" description="Helical" evidence="5">
    <location>
        <begin position="188"/>
        <end position="208"/>
    </location>
</feature>
<evidence type="ECO:0000256" key="3">
    <source>
        <dbReference type="ARBA" id="ARBA00022989"/>
    </source>
</evidence>
<name>A0A077ZU57_STYLE</name>
<feature type="domain" description="EamA" evidence="6">
    <location>
        <begin position="46"/>
        <end position="110"/>
    </location>
</feature>
<sequence length="272" mass="31505">MREYHYLLLRCSIQILIQLVWLNTHFKYYVYDSLTKHDFHQLQIRVGIGFFALTCQIIALRALPLVLVSLVMNTMPLFTAVFGYFMLSERLKILEKVCLVLSFVGVAIMITGKDSSSIENKQGYSTIAIIALCLNPVLSSLVTITLRTLRNISVHTQAFYHAFVLSTVMGIVVLITQDYMSFLYQFSYYDYFLLISAAFFALIHQLLKQMAVQYNTASRVTIYNYLQSLVQLIFDILIFDYNFQLQELLGILLVFLVNLFLIFKIISKKEEK</sequence>
<dbReference type="Gene3D" id="1.10.3730.20">
    <property type="match status" value="1"/>
</dbReference>
<feature type="transmembrane region" description="Helical" evidence="5">
    <location>
        <begin position="158"/>
        <end position="176"/>
    </location>
</feature>
<protein>
    <submittedName>
        <fullName evidence="7">Membrane protein</fullName>
    </submittedName>
</protein>
<evidence type="ECO:0000313" key="8">
    <source>
        <dbReference type="Proteomes" id="UP000039865"/>
    </source>
</evidence>
<gene>
    <name evidence="7" type="primary">Contig2136.g2296</name>
    <name evidence="7" type="ORF">STYLEM_2078</name>
</gene>
<organism evidence="7 8">
    <name type="scientific">Stylonychia lemnae</name>
    <name type="common">Ciliate</name>
    <dbReference type="NCBI Taxonomy" id="5949"/>
    <lineage>
        <taxon>Eukaryota</taxon>
        <taxon>Sar</taxon>
        <taxon>Alveolata</taxon>
        <taxon>Ciliophora</taxon>
        <taxon>Intramacronucleata</taxon>
        <taxon>Spirotrichea</taxon>
        <taxon>Stichotrichia</taxon>
        <taxon>Sporadotrichida</taxon>
        <taxon>Oxytrichidae</taxon>
        <taxon>Stylonychinae</taxon>
        <taxon>Stylonychia</taxon>
    </lineage>
</organism>
<reference evidence="7 8" key="1">
    <citation type="submission" date="2014-06" db="EMBL/GenBank/DDBJ databases">
        <authorList>
            <person name="Swart Estienne"/>
        </authorList>
    </citation>
    <scope>NUCLEOTIDE SEQUENCE [LARGE SCALE GENOMIC DNA]</scope>
    <source>
        <strain evidence="7 8">130c</strain>
    </source>
</reference>
<evidence type="ECO:0000256" key="2">
    <source>
        <dbReference type="ARBA" id="ARBA00022692"/>
    </source>
</evidence>
<dbReference type="Proteomes" id="UP000039865">
    <property type="component" value="Unassembled WGS sequence"/>
</dbReference>
<dbReference type="Pfam" id="PF00892">
    <property type="entry name" value="EamA"/>
    <property type="match status" value="2"/>
</dbReference>
<keyword evidence="8" id="KW-1185">Reference proteome</keyword>